<dbReference type="NCBIfam" id="TIGR00494">
    <property type="entry name" value="crcB"/>
    <property type="match status" value="1"/>
</dbReference>
<evidence type="ECO:0000313" key="12">
    <source>
        <dbReference type="Proteomes" id="UP000030437"/>
    </source>
</evidence>
<feature type="transmembrane region" description="Helical" evidence="10">
    <location>
        <begin position="91"/>
        <end position="110"/>
    </location>
</feature>
<dbReference type="GO" id="GO:0140114">
    <property type="term" value="P:cellular detoxification of fluoride"/>
    <property type="evidence" value="ECO:0007669"/>
    <property type="project" value="UniProtKB-UniRule"/>
</dbReference>
<comment type="caution">
    <text evidence="11">The sequence shown here is derived from an EMBL/GenBank/DDBJ whole genome shotgun (WGS) entry which is preliminary data.</text>
</comment>
<name>A0A0A3I9Z5_9BACI</name>
<keyword evidence="3 10" id="KW-0812">Transmembrane</keyword>
<evidence type="ECO:0000256" key="8">
    <source>
        <dbReference type="ARBA" id="ARBA00035585"/>
    </source>
</evidence>
<comment type="subcellular location">
    <subcellularLocation>
        <location evidence="1 10">Cell membrane</location>
        <topology evidence="1 10">Multi-pass membrane protein</topology>
    </subcellularLocation>
</comment>
<keyword evidence="4 10" id="KW-1133">Transmembrane helix</keyword>
<accession>A0A0A3I9Z5</accession>
<dbReference type="STRING" id="1220589.CD32_19530"/>
<protein>
    <recommendedName>
        <fullName evidence="10">Fluoride-specific ion channel FluC</fullName>
    </recommendedName>
</protein>
<comment type="catalytic activity">
    <reaction evidence="8">
        <text>fluoride(in) = fluoride(out)</text>
        <dbReference type="Rhea" id="RHEA:76159"/>
        <dbReference type="ChEBI" id="CHEBI:17051"/>
    </reaction>
    <physiologicalReaction direction="left-to-right" evidence="8">
        <dbReference type="Rhea" id="RHEA:76160"/>
    </physiologicalReaction>
</comment>
<keyword evidence="10" id="KW-0479">Metal-binding</keyword>
<sequence>MIFVMVGGCFGAMSRFYIGKILAQRSTSFPVSTLAVNILGSFLLGLAVHSELSTAFYRLIGIGFLGAFTTFSTFSYEVLQLLLARRFSTAGLYITCSLVLGFAAFMAAFIW</sequence>
<evidence type="ECO:0000313" key="11">
    <source>
        <dbReference type="EMBL" id="KGR81549.1"/>
    </source>
</evidence>
<feature type="transmembrane region" description="Helical" evidence="10">
    <location>
        <begin position="29"/>
        <end position="49"/>
    </location>
</feature>
<comment type="similarity">
    <text evidence="7 10">Belongs to the fluoride channel Fluc/FEX (TC 1.A.43) family.</text>
</comment>
<feature type="transmembrane region" description="Helical" evidence="10">
    <location>
        <begin position="55"/>
        <end position="79"/>
    </location>
</feature>
<evidence type="ECO:0000256" key="10">
    <source>
        <dbReference type="HAMAP-Rule" id="MF_00454"/>
    </source>
</evidence>
<dbReference type="OrthoDB" id="9815830at2"/>
<dbReference type="GO" id="GO:0046872">
    <property type="term" value="F:metal ion binding"/>
    <property type="evidence" value="ECO:0007669"/>
    <property type="project" value="UniProtKB-KW"/>
</dbReference>
<dbReference type="RefSeq" id="WP_036157964.1">
    <property type="nucleotide sequence ID" value="NZ_AVCX01000001.1"/>
</dbReference>
<proteinExistence type="inferred from homology"/>
<dbReference type="PANTHER" id="PTHR28259:SF1">
    <property type="entry name" value="FLUORIDE EXPORT PROTEIN 1-RELATED"/>
    <property type="match status" value="1"/>
</dbReference>
<keyword evidence="10" id="KW-0915">Sodium</keyword>
<feature type="binding site" evidence="10">
    <location>
        <position position="66"/>
    </location>
    <ligand>
        <name>Na(+)</name>
        <dbReference type="ChEBI" id="CHEBI:29101"/>
        <note>structural</note>
    </ligand>
</feature>
<keyword evidence="10" id="KW-0813">Transport</keyword>
<dbReference type="Proteomes" id="UP000030437">
    <property type="component" value="Unassembled WGS sequence"/>
</dbReference>
<keyword evidence="12" id="KW-1185">Reference proteome</keyword>
<comment type="activity regulation">
    <text evidence="10">Na(+) is not transported, but it plays an essential structural role and its presence is essential for fluoride channel function.</text>
</comment>
<keyword evidence="6 10" id="KW-0407">Ion channel</keyword>
<dbReference type="HAMAP" id="MF_00454">
    <property type="entry name" value="FluC"/>
    <property type="match status" value="1"/>
</dbReference>
<evidence type="ECO:0000256" key="6">
    <source>
        <dbReference type="ARBA" id="ARBA00023303"/>
    </source>
</evidence>
<evidence type="ECO:0000256" key="7">
    <source>
        <dbReference type="ARBA" id="ARBA00035120"/>
    </source>
</evidence>
<evidence type="ECO:0000256" key="1">
    <source>
        <dbReference type="ARBA" id="ARBA00004651"/>
    </source>
</evidence>
<evidence type="ECO:0000256" key="5">
    <source>
        <dbReference type="ARBA" id="ARBA00023136"/>
    </source>
</evidence>
<comment type="function">
    <text evidence="9 10">Fluoride-specific ion channel. Important for reducing fluoride concentration in the cell, thus reducing its toxicity.</text>
</comment>
<evidence type="ECO:0000256" key="3">
    <source>
        <dbReference type="ARBA" id="ARBA00022692"/>
    </source>
</evidence>
<reference evidence="11 12" key="1">
    <citation type="submission" date="2014-02" db="EMBL/GenBank/DDBJ databases">
        <title>Draft genome sequence of Lysinibacillus odysseyi NBRC 100172.</title>
        <authorList>
            <person name="Zhang F."/>
            <person name="Wang G."/>
            <person name="Zhang L."/>
        </authorList>
    </citation>
    <scope>NUCLEOTIDE SEQUENCE [LARGE SCALE GENOMIC DNA]</scope>
    <source>
        <strain evidence="11 12">NBRC 100172</strain>
    </source>
</reference>
<dbReference type="GO" id="GO:0005886">
    <property type="term" value="C:plasma membrane"/>
    <property type="evidence" value="ECO:0007669"/>
    <property type="project" value="UniProtKB-SubCell"/>
</dbReference>
<keyword evidence="10" id="KW-0406">Ion transport</keyword>
<keyword evidence="2 10" id="KW-1003">Cell membrane</keyword>
<dbReference type="Pfam" id="PF02537">
    <property type="entry name" value="CRCB"/>
    <property type="match status" value="1"/>
</dbReference>
<dbReference type="GO" id="GO:0062054">
    <property type="term" value="F:fluoride channel activity"/>
    <property type="evidence" value="ECO:0007669"/>
    <property type="project" value="UniProtKB-UniRule"/>
</dbReference>
<dbReference type="PANTHER" id="PTHR28259">
    <property type="entry name" value="FLUORIDE EXPORT PROTEIN 1-RELATED"/>
    <property type="match status" value="1"/>
</dbReference>
<gene>
    <name evidence="10" type="primary">fluC</name>
    <name evidence="10" type="synonym">crcB</name>
    <name evidence="11" type="ORF">CD32_19530</name>
</gene>
<evidence type="ECO:0000256" key="9">
    <source>
        <dbReference type="ARBA" id="ARBA00049940"/>
    </source>
</evidence>
<organism evidence="11 12">
    <name type="scientific">Lysinibacillus odysseyi 34hs-1 = NBRC 100172</name>
    <dbReference type="NCBI Taxonomy" id="1220589"/>
    <lineage>
        <taxon>Bacteria</taxon>
        <taxon>Bacillati</taxon>
        <taxon>Bacillota</taxon>
        <taxon>Bacilli</taxon>
        <taxon>Bacillales</taxon>
        <taxon>Bacillaceae</taxon>
        <taxon>Lysinibacillus</taxon>
    </lineage>
</organism>
<dbReference type="EMBL" id="JPVP01000060">
    <property type="protein sequence ID" value="KGR81549.1"/>
    <property type="molecule type" value="Genomic_DNA"/>
</dbReference>
<dbReference type="AlphaFoldDB" id="A0A0A3I9Z5"/>
<evidence type="ECO:0000256" key="4">
    <source>
        <dbReference type="ARBA" id="ARBA00022989"/>
    </source>
</evidence>
<keyword evidence="5 10" id="KW-0472">Membrane</keyword>
<evidence type="ECO:0000256" key="2">
    <source>
        <dbReference type="ARBA" id="ARBA00022475"/>
    </source>
</evidence>
<dbReference type="eggNOG" id="COG0239">
    <property type="taxonomic scope" value="Bacteria"/>
</dbReference>
<dbReference type="InterPro" id="IPR003691">
    <property type="entry name" value="FluC"/>
</dbReference>
<feature type="binding site" evidence="10">
    <location>
        <position position="69"/>
    </location>
    <ligand>
        <name>Na(+)</name>
        <dbReference type="ChEBI" id="CHEBI:29101"/>
        <note>structural</note>
    </ligand>
</feature>